<keyword evidence="2" id="KW-1185">Reference proteome</keyword>
<evidence type="ECO:0000313" key="2">
    <source>
        <dbReference type="Proteomes" id="UP001207918"/>
    </source>
</evidence>
<dbReference type="InterPro" id="IPR007362">
    <property type="entry name" value="DUF429"/>
</dbReference>
<protein>
    <submittedName>
        <fullName evidence="1">DUF429 domain-containing protein</fullName>
    </submittedName>
</protein>
<dbReference type="Proteomes" id="UP001207918">
    <property type="component" value="Unassembled WGS sequence"/>
</dbReference>
<dbReference type="EMBL" id="JAGGJA010000008">
    <property type="protein sequence ID" value="MCW9707859.1"/>
    <property type="molecule type" value="Genomic_DNA"/>
</dbReference>
<comment type="caution">
    <text evidence="1">The sequence shown here is derived from an EMBL/GenBank/DDBJ whole genome shotgun (WGS) entry which is preliminary data.</text>
</comment>
<reference evidence="1 2" key="1">
    <citation type="submission" date="2021-03" db="EMBL/GenBank/DDBJ databases">
        <title>Aliifodinibius sp. nov., a new bacterium isolated from saline soil.</title>
        <authorList>
            <person name="Galisteo C."/>
            <person name="De La Haba R."/>
            <person name="Sanchez-Porro C."/>
            <person name="Ventosa A."/>
        </authorList>
    </citation>
    <scope>NUCLEOTIDE SEQUENCE [LARGE SCALE GENOMIC DNA]</scope>
    <source>
        <strain evidence="1 2">1BSP15-2V2</strain>
    </source>
</reference>
<dbReference type="RefSeq" id="WP_265766648.1">
    <property type="nucleotide sequence ID" value="NZ_JAGGJA010000008.1"/>
</dbReference>
<accession>A0ABT3PPR7</accession>
<dbReference type="Pfam" id="PF04250">
    <property type="entry name" value="DUF429"/>
    <property type="match status" value="1"/>
</dbReference>
<proteinExistence type="predicted"/>
<gene>
    <name evidence="1" type="ORF">J6I44_13400</name>
</gene>
<organism evidence="1 2">
    <name type="scientific">Fodinibius salsisoli</name>
    <dbReference type="NCBI Taxonomy" id="2820877"/>
    <lineage>
        <taxon>Bacteria</taxon>
        <taxon>Pseudomonadati</taxon>
        <taxon>Balneolota</taxon>
        <taxon>Balneolia</taxon>
        <taxon>Balneolales</taxon>
        <taxon>Balneolaceae</taxon>
        <taxon>Fodinibius</taxon>
    </lineage>
</organism>
<sequence length="236" mass="27095">MKTLGIDGCRAGWIAISLDEDNAGYWLLESQQALGDYFEEYDRIFIDVPIGLTDEEYVRECDQELRDVLGADYQSSVFSPPIRRALHAPTYAEASMTSFETTGKKVTLQSWNITPNIRAVDQYLQEDESLREKVFESHPELLFQKLNGGNPILQKKATKKGLRHRLELLKKRSPFVDDFFRDIKEEYRRNQVDEDDIVDAMALALYAGYSLDQEMKTLPEEPPTDSTGLTMAIHYV</sequence>
<evidence type="ECO:0000313" key="1">
    <source>
        <dbReference type="EMBL" id="MCW9707859.1"/>
    </source>
</evidence>
<name>A0ABT3PPR7_9BACT</name>